<dbReference type="AlphaFoldDB" id="A0A8H4N7S9"/>
<reference evidence="3" key="1">
    <citation type="submission" date="2020-04" db="EMBL/GenBank/DDBJ databases">
        <title>Genome Assembly and Annotation of Botryosphaeria dothidea sdau 11-99, a Latent Pathogen of Apple Fruit Ring Rot in China.</title>
        <authorList>
            <person name="Yu C."/>
            <person name="Diao Y."/>
            <person name="Lu Q."/>
            <person name="Zhao J."/>
            <person name="Cui S."/>
            <person name="Peng C."/>
            <person name="He B."/>
            <person name="Liu H."/>
        </authorList>
    </citation>
    <scope>NUCLEOTIDE SEQUENCE [LARGE SCALE GENOMIC DNA]</scope>
    <source>
        <strain evidence="3">Sdau11-99</strain>
    </source>
</reference>
<protein>
    <recommendedName>
        <fullName evidence="2">ToxB-like N-terminal ascomycota domain-containing protein</fullName>
    </recommendedName>
</protein>
<dbReference type="Proteomes" id="UP000572817">
    <property type="component" value="Unassembled WGS sequence"/>
</dbReference>
<comment type="caution">
    <text evidence="3">The sequence shown here is derived from an EMBL/GenBank/DDBJ whole genome shotgun (WGS) entry which is preliminary data.</text>
</comment>
<name>A0A8H4N7S9_9PEZI</name>
<dbReference type="Pfam" id="PF18224">
    <property type="entry name" value="ToxB_N"/>
    <property type="match status" value="1"/>
</dbReference>
<organism evidence="3 4">
    <name type="scientific">Botryosphaeria dothidea</name>
    <dbReference type="NCBI Taxonomy" id="55169"/>
    <lineage>
        <taxon>Eukaryota</taxon>
        <taxon>Fungi</taxon>
        <taxon>Dikarya</taxon>
        <taxon>Ascomycota</taxon>
        <taxon>Pezizomycotina</taxon>
        <taxon>Dothideomycetes</taxon>
        <taxon>Dothideomycetes incertae sedis</taxon>
        <taxon>Botryosphaeriales</taxon>
        <taxon>Botryosphaeriaceae</taxon>
        <taxon>Botryosphaeria</taxon>
    </lineage>
</organism>
<dbReference type="InterPro" id="IPR041450">
    <property type="entry name" value="ToxB-like_N_ascomy"/>
</dbReference>
<sequence length="146" mass="15557">MARSTLAILAAVATLTQLASAGCAVDILNINQASVASGCVPEGGEAMVAATVPPGKSVNYLVLASDSCGVSVSSNQVLPDGWTWMAKDIPETPIAIITEDIHYIKQPQEPEVKAKLLLRFLVDIPVSFVRIASYHLGARHQDQRYL</sequence>
<evidence type="ECO:0000313" key="4">
    <source>
        <dbReference type="Proteomes" id="UP000572817"/>
    </source>
</evidence>
<proteinExistence type="predicted"/>
<dbReference type="EMBL" id="WWBZ02000040">
    <property type="protein sequence ID" value="KAF4305817.1"/>
    <property type="molecule type" value="Genomic_DNA"/>
</dbReference>
<feature type="signal peptide" evidence="1">
    <location>
        <begin position="1"/>
        <end position="21"/>
    </location>
</feature>
<feature type="domain" description="ToxB-like N-terminal ascomycota" evidence="2">
    <location>
        <begin position="23"/>
        <end position="82"/>
    </location>
</feature>
<evidence type="ECO:0000259" key="2">
    <source>
        <dbReference type="Pfam" id="PF18224"/>
    </source>
</evidence>
<keyword evidence="1" id="KW-0732">Signal</keyword>
<keyword evidence="4" id="KW-1185">Reference proteome</keyword>
<dbReference type="PROSITE" id="PS51257">
    <property type="entry name" value="PROKAR_LIPOPROTEIN"/>
    <property type="match status" value="1"/>
</dbReference>
<accession>A0A8H4N7S9</accession>
<dbReference type="OrthoDB" id="4842089at2759"/>
<dbReference type="Gene3D" id="2.10.70.110">
    <property type="match status" value="1"/>
</dbReference>
<gene>
    <name evidence="3" type="ORF">GTA08_BOTSDO06490</name>
</gene>
<feature type="chain" id="PRO_5034225578" description="ToxB-like N-terminal ascomycota domain-containing protein" evidence="1">
    <location>
        <begin position="22"/>
        <end position="146"/>
    </location>
</feature>
<evidence type="ECO:0000313" key="3">
    <source>
        <dbReference type="EMBL" id="KAF4305817.1"/>
    </source>
</evidence>
<evidence type="ECO:0000256" key="1">
    <source>
        <dbReference type="SAM" id="SignalP"/>
    </source>
</evidence>